<evidence type="ECO:0000256" key="5">
    <source>
        <dbReference type="ARBA" id="ARBA00023136"/>
    </source>
</evidence>
<evidence type="ECO:0000256" key="6">
    <source>
        <dbReference type="SAM" id="Phobius"/>
    </source>
</evidence>
<dbReference type="AlphaFoldDB" id="A0A9N9S4K0"/>
<keyword evidence="8" id="KW-1185">Reference proteome</keyword>
<evidence type="ECO:0000256" key="1">
    <source>
        <dbReference type="ARBA" id="ARBA00004651"/>
    </source>
</evidence>
<comment type="subcellular location">
    <subcellularLocation>
        <location evidence="1">Cell membrane</location>
        <topology evidence="1">Multi-pass membrane protein</topology>
    </subcellularLocation>
</comment>
<keyword evidence="2" id="KW-1003">Cell membrane</keyword>
<feature type="transmembrane region" description="Helical" evidence="6">
    <location>
        <begin position="71"/>
        <end position="92"/>
    </location>
</feature>
<keyword evidence="5 6" id="KW-0472">Membrane</keyword>
<dbReference type="Proteomes" id="UP001153620">
    <property type="component" value="Chromosome 3"/>
</dbReference>
<dbReference type="InterPro" id="IPR013604">
    <property type="entry name" value="7TM_chemorcpt"/>
</dbReference>
<evidence type="ECO:0000313" key="7">
    <source>
        <dbReference type="EMBL" id="CAG9808829.1"/>
    </source>
</evidence>
<keyword evidence="3 6" id="KW-0812">Transmembrane</keyword>
<reference evidence="7" key="2">
    <citation type="submission" date="2022-10" db="EMBL/GenBank/DDBJ databases">
        <authorList>
            <consortium name="ENA_rothamsted_submissions"/>
            <consortium name="culmorum"/>
            <person name="King R."/>
        </authorList>
    </citation>
    <scope>NUCLEOTIDE SEQUENCE</scope>
</reference>
<evidence type="ECO:0000256" key="4">
    <source>
        <dbReference type="ARBA" id="ARBA00022989"/>
    </source>
</evidence>
<name>A0A9N9S4K0_9DIPT</name>
<dbReference type="Pfam" id="PF08395">
    <property type="entry name" value="7tm_7"/>
    <property type="match status" value="1"/>
</dbReference>
<gene>
    <name evidence="7" type="ORF">CHIRRI_LOCUS11665</name>
</gene>
<dbReference type="GO" id="GO:0050909">
    <property type="term" value="P:sensory perception of taste"/>
    <property type="evidence" value="ECO:0007669"/>
    <property type="project" value="InterPro"/>
</dbReference>
<organism evidence="7 8">
    <name type="scientific">Chironomus riparius</name>
    <dbReference type="NCBI Taxonomy" id="315576"/>
    <lineage>
        <taxon>Eukaryota</taxon>
        <taxon>Metazoa</taxon>
        <taxon>Ecdysozoa</taxon>
        <taxon>Arthropoda</taxon>
        <taxon>Hexapoda</taxon>
        <taxon>Insecta</taxon>
        <taxon>Pterygota</taxon>
        <taxon>Neoptera</taxon>
        <taxon>Endopterygota</taxon>
        <taxon>Diptera</taxon>
        <taxon>Nematocera</taxon>
        <taxon>Chironomoidea</taxon>
        <taxon>Chironomidae</taxon>
        <taxon>Chironominae</taxon>
        <taxon>Chironomus</taxon>
    </lineage>
</organism>
<evidence type="ECO:0000313" key="8">
    <source>
        <dbReference type="Proteomes" id="UP001153620"/>
    </source>
</evidence>
<feature type="transmembrane region" description="Helical" evidence="6">
    <location>
        <begin position="104"/>
        <end position="131"/>
    </location>
</feature>
<accession>A0A9N9S4K0</accession>
<evidence type="ECO:0008006" key="9">
    <source>
        <dbReference type="Google" id="ProtNLM"/>
    </source>
</evidence>
<dbReference type="EMBL" id="OU895879">
    <property type="protein sequence ID" value="CAG9808829.1"/>
    <property type="molecule type" value="Genomic_DNA"/>
</dbReference>
<proteinExistence type="predicted"/>
<dbReference type="GO" id="GO:0005886">
    <property type="term" value="C:plasma membrane"/>
    <property type="evidence" value="ECO:0007669"/>
    <property type="project" value="UniProtKB-SubCell"/>
</dbReference>
<evidence type="ECO:0000256" key="2">
    <source>
        <dbReference type="ARBA" id="ARBA00022475"/>
    </source>
</evidence>
<sequence>MFRYAGVNVSEVVEVSITLAFAIFHASVQLIIFFTFISRHSIIKCLNIIINVDKELESHGITIDHKKHKKFIMTCIVSLECFIVLTISASLYSSKEFSSFALNGYILCSTIVNIHFALILYLQFILIMWTIKARYRKVNRFLCESFTIKYYNDSAKLNNLNKAAKLHDMLVNACECVNAGYGISVRIL</sequence>
<evidence type="ECO:0000256" key="3">
    <source>
        <dbReference type="ARBA" id="ARBA00022692"/>
    </source>
</evidence>
<protein>
    <recommendedName>
        <fullName evidence="9">Gustatory receptor</fullName>
    </recommendedName>
</protein>
<keyword evidence="4 6" id="KW-1133">Transmembrane helix</keyword>
<reference evidence="7" key="1">
    <citation type="submission" date="2022-01" db="EMBL/GenBank/DDBJ databases">
        <authorList>
            <person name="King R."/>
        </authorList>
    </citation>
    <scope>NUCLEOTIDE SEQUENCE</scope>
</reference>
<feature type="transmembrane region" description="Helical" evidence="6">
    <location>
        <begin position="15"/>
        <end position="37"/>
    </location>
</feature>